<dbReference type="EMBL" id="JACIHM010000005">
    <property type="protein sequence ID" value="MBB4448022.1"/>
    <property type="molecule type" value="Genomic_DNA"/>
</dbReference>
<evidence type="ECO:0000313" key="4">
    <source>
        <dbReference type="Proteomes" id="UP000520770"/>
    </source>
</evidence>
<organism evidence="1 4">
    <name type="scientific">Aliirhizobium cellulosilyticum</name>
    <dbReference type="NCBI Taxonomy" id="393664"/>
    <lineage>
        <taxon>Bacteria</taxon>
        <taxon>Pseudomonadati</taxon>
        <taxon>Pseudomonadota</taxon>
        <taxon>Alphaproteobacteria</taxon>
        <taxon>Hyphomicrobiales</taxon>
        <taxon>Rhizobiaceae</taxon>
        <taxon>Aliirhizobium</taxon>
    </lineage>
</organism>
<dbReference type="EMBL" id="JACIGY010000005">
    <property type="protein sequence ID" value="MBB4413041.1"/>
    <property type="molecule type" value="Genomic_DNA"/>
</dbReference>
<sequence>MSSPPVDSDFDDWVIDTYAETGSFTMLFILVSITETKVELLRSAYLHVVGDELRWPDMTNLFKGAGVNWSGAVFYRAGREGLVEDREAKARLASLVRKLEEDRSLIRDGEFFNEDGLRLMIEEIKPH</sequence>
<proteinExistence type="predicted"/>
<evidence type="ECO:0000313" key="2">
    <source>
        <dbReference type="EMBL" id="MBB4413041.1"/>
    </source>
</evidence>
<dbReference type="AlphaFoldDB" id="A0A7W6WQW8"/>
<dbReference type="Proteomes" id="UP000524535">
    <property type="component" value="Unassembled WGS sequence"/>
</dbReference>
<protein>
    <submittedName>
        <fullName evidence="1">Uncharacterized protein</fullName>
    </submittedName>
</protein>
<reference evidence="4 5" key="1">
    <citation type="submission" date="2020-08" db="EMBL/GenBank/DDBJ databases">
        <title>Genomic Encyclopedia of Type Strains, Phase IV (KMG-V): Genome sequencing to study the core and pangenomes of soil and plant-associated prokaryotes.</title>
        <authorList>
            <person name="Whitman W."/>
        </authorList>
    </citation>
    <scope>NUCLEOTIDE SEQUENCE [LARGE SCALE GENOMIC DNA]</scope>
    <source>
        <strain evidence="2 5">SEMIA 444</strain>
        <strain evidence="1 4">SEMIA 448</strain>
        <strain evidence="3 6">SEMIA 452</strain>
    </source>
</reference>
<dbReference type="RefSeq" id="WP_183825871.1">
    <property type="nucleotide sequence ID" value="NZ_JACIGW010000004.1"/>
</dbReference>
<evidence type="ECO:0000313" key="1">
    <source>
        <dbReference type="EMBL" id="MBB4349862.1"/>
    </source>
</evidence>
<evidence type="ECO:0000313" key="6">
    <source>
        <dbReference type="Proteomes" id="UP000576087"/>
    </source>
</evidence>
<evidence type="ECO:0000313" key="3">
    <source>
        <dbReference type="EMBL" id="MBB4448022.1"/>
    </source>
</evidence>
<gene>
    <name evidence="2" type="ORF">GGE31_003567</name>
    <name evidence="1" type="ORF">GGE33_003625</name>
    <name evidence="3" type="ORF">GGE35_003857</name>
</gene>
<keyword evidence="5" id="KW-1185">Reference proteome</keyword>
<name>A0A7W6WQW8_9HYPH</name>
<dbReference type="Proteomes" id="UP000576087">
    <property type="component" value="Unassembled WGS sequence"/>
</dbReference>
<dbReference type="Proteomes" id="UP000520770">
    <property type="component" value="Unassembled WGS sequence"/>
</dbReference>
<accession>A0A7W6WQW8</accession>
<evidence type="ECO:0000313" key="5">
    <source>
        <dbReference type="Proteomes" id="UP000524535"/>
    </source>
</evidence>
<dbReference type="EMBL" id="JACIGW010000004">
    <property type="protein sequence ID" value="MBB4349862.1"/>
    <property type="molecule type" value="Genomic_DNA"/>
</dbReference>
<comment type="caution">
    <text evidence="1">The sequence shown here is derived from an EMBL/GenBank/DDBJ whole genome shotgun (WGS) entry which is preliminary data.</text>
</comment>